<organism evidence="1 2">
    <name type="scientific">Pochonia chlamydosporia 170</name>
    <dbReference type="NCBI Taxonomy" id="1380566"/>
    <lineage>
        <taxon>Eukaryota</taxon>
        <taxon>Fungi</taxon>
        <taxon>Dikarya</taxon>
        <taxon>Ascomycota</taxon>
        <taxon>Pezizomycotina</taxon>
        <taxon>Sordariomycetes</taxon>
        <taxon>Hypocreomycetidae</taxon>
        <taxon>Hypocreales</taxon>
        <taxon>Clavicipitaceae</taxon>
        <taxon>Pochonia</taxon>
    </lineage>
</organism>
<evidence type="ECO:0000313" key="1">
    <source>
        <dbReference type="EMBL" id="OAQ72380.1"/>
    </source>
</evidence>
<dbReference type="Proteomes" id="UP000078397">
    <property type="component" value="Unassembled WGS sequence"/>
</dbReference>
<sequence>MTSLRDLSRSETAFEQIWLTPPAWTGSMSVMAMSCHAHASHCLLPDAIFDRGNATASSGRGGAILILIGWRALKRRYLFEAEGRALIPSRPRQHQKPRMRRSKLL</sequence>
<gene>
    <name evidence="1" type="ORF">VFPPC_15116</name>
</gene>
<protein>
    <submittedName>
        <fullName evidence="1">Uncharacterized protein</fullName>
    </submittedName>
</protein>
<dbReference type="EMBL" id="LSBJ02000001">
    <property type="protein sequence ID" value="OAQ72380.1"/>
    <property type="molecule type" value="Genomic_DNA"/>
</dbReference>
<accession>A0A179G4D5</accession>
<comment type="caution">
    <text evidence="1">The sequence shown here is derived from an EMBL/GenBank/DDBJ whole genome shotgun (WGS) entry which is preliminary data.</text>
</comment>
<evidence type="ECO:0000313" key="2">
    <source>
        <dbReference type="Proteomes" id="UP000078397"/>
    </source>
</evidence>
<dbReference type="RefSeq" id="XP_018148463.1">
    <property type="nucleotide sequence ID" value="XM_018292869.1"/>
</dbReference>
<dbReference type="AlphaFoldDB" id="A0A179G4D5"/>
<dbReference type="KEGG" id="pchm:VFPPC_15116"/>
<reference evidence="1 2" key="1">
    <citation type="journal article" date="2016" name="PLoS Pathog.">
        <title>Biosynthesis of antibiotic leucinostatins in bio-control fungus Purpureocillium lilacinum and their inhibition on phytophthora revealed by genome mining.</title>
        <authorList>
            <person name="Wang G."/>
            <person name="Liu Z."/>
            <person name="Lin R."/>
            <person name="Li E."/>
            <person name="Mao Z."/>
            <person name="Ling J."/>
            <person name="Yang Y."/>
            <person name="Yin W.B."/>
            <person name="Xie B."/>
        </authorList>
    </citation>
    <scope>NUCLEOTIDE SEQUENCE [LARGE SCALE GENOMIC DNA]</scope>
    <source>
        <strain evidence="1">170</strain>
    </source>
</reference>
<dbReference type="GeneID" id="28856863"/>
<dbReference type="PROSITE" id="PS51257">
    <property type="entry name" value="PROKAR_LIPOPROTEIN"/>
    <property type="match status" value="1"/>
</dbReference>
<name>A0A179G4D5_METCM</name>
<proteinExistence type="predicted"/>
<keyword evidence="2" id="KW-1185">Reference proteome</keyword>